<protein>
    <submittedName>
        <fullName evidence="1">Uncharacterized protein</fullName>
    </submittedName>
</protein>
<evidence type="ECO:0000313" key="2">
    <source>
        <dbReference type="Proteomes" id="UP001303046"/>
    </source>
</evidence>
<name>A0ABR1BT06_NECAM</name>
<dbReference type="Proteomes" id="UP001303046">
    <property type="component" value="Unassembled WGS sequence"/>
</dbReference>
<gene>
    <name evidence="1" type="primary">Necator_chrI.g2640</name>
    <name evidence="1" type="ORF">RB195_006512</name>
</gene>
<dbReference type="EMBL" id="JAVFWL010000001">
    <property type="protein sequence ID" value="KAK6729508.1"/>
    <property type="molecule type" value="Genomic_DNA"/>
</dbReference>
<organism evidence="1 2">
    <name type="scientific">Necator americanus</name>
    <name type="common">Human hookworm</name>
    <dbReference type="NCBI Taxonomy" id="51031"/>
    <lineage>
        <taxon>Eukaryota</taxon>
        <taxon>Metazoa</taxon>
        <taxon>Ecdysozoa</taxon>
        <taxon>Nematoda</taxon>
        <taxon>Chromadorea</taxon>
        <taxon>Rhabditida</taxon>
        <taxon>Rhabditina</taxon>
        <taxon>Rhabditomorpha</taxon>
        <taxon>Strongyloidea</taxon>
        <taxon>Ancylostomatidae</taxon>
        <taxon>Bunostominae</taxon>
        <taxon>Necator</taxon>
    </lineage>
</organism>
<accession>A0ABR1BT06</accession>
<evidence type="ECO:0000313" key="1">
    <source>
        <dbReference type="EMBL" id="KAK6729508.1"/>
    </source>
</evidence>
<comment type="caution">
    <text evidence="1">The sequence shown here is derived from an EMBL/GenBank/DDBJ whole genome shotgun (WGS) entry which is preliminary data.</text>
</comment>
<reference evidence="1 2" key="1">
    <citation type="submission" date="2023-08" db="EMBL/GenBank/DDBJ databases">
        <title>A Necator americanus chromosomal reference genome.</title>
        <authorList>
            <person name="Ilik V."/>
            <person name="Petrzelkova K.J."/>
            <person name="Pardy F."/>
            <person name="Fuh T."/>
            <person name="Niatou-Singa F.S."/>
            <person name="Gouil Q."/>
            <person name="Baker L."/>
            <person name="Ritchie M.E."/>
            <person name="Jex A.R."/>
            <person name="Gazzola D."/>
            <person name="Li H."/>
            <person name="Toshio Fujiwara R."/>
            <person name="Zhan B."/>
            <person name="Aroian R.V."/>
            <person name="Pafco B."/>
            <person name="Schwarz E.M."/>
        </authorList>
    </citation>
    <scope>NUCLEOTIDE SEQUENCE [LARGE SCALE GENOMIC DNA]</scope>
    <source>
        <strain evidence="1 2">Aroian</strain>
        <tissue evidence="1">Whole animal</tissue>
    </source>
</reference>
<keyword evidence="2" id="KW-1185">Reference proteome</keyword>
<sequence>MTRGRHQHVAPPSKMAKVNRLRFFGHILRRPADRLLQRVQRSSSGSSWKKPPGRKRKFWTEVVKEDLRALGVDRQLRRDVMFCRTWNSGEWIDSVQGLAEDREGRAELCSRTAHFGEDAGNLLASGDDIADRRLSQSNMKDAISAIPTAGVLGAGEQDQIEVVVTKFNNNDGKIEISYAFVDESMEQFNKNVLSTLQRRTHRLDVIFR</sequence>
<proteinExistence type="predicted"/>